<accession>A0A6J4HP80</accession>
<name>A0A6J4HP80_9PROT</name>
<dbReference type="PROSITE" id="PS00330">
    <property type="entry name" value="HEMOLYSIN_CALCIUM"/>
    <property type="match status" value="1"/>
</dbReference>
<reference evidence="3" key="1">
    <citation type="submission" date="2020-02" db="EMBL/GenBank/DDBJ databases">
        <authorList>
            <person name="Meier V. D."/>
        </authorList>
    </citation>
    <scope>NUCLEOTIDE SEQUENCE</scope>
    <source>
        <strain evidence="3">AVDCRST_MAG04</strain>
    </source>
</reference>
<evidence type="ECO:0000256" key="1">
    <source>
        <dbReference type="ARBA" id="ARBA00004613"/>
    </source>
</evidence>
<dbReference type="Pfam" id="PF00353">
    <property type="entry name" value="HemolysinCabind"/>
    <property type="match status" value="2"/>
</dbReference>
<dbReference type="GO" id="GO:0004035">
    <property type="term" value="F:alkaline phosphatase activity"/>
    <property type="evidence" value="ECO:0007669"/>
    <property type="project" value="UniProtKB-EC"/>
</dbReference>
<dbReference type="AlphaFoldDB" id="A0A6J4HP80"/>
<dbReference type="SUPFAM" id="SSF51120">
    <property type="entry name" value="beta-Roll"/>
    <property type="match status" value="1"/>
</dbReference>
<proteinExistence type="predicted"/>
<dbReference type="PANTHER" id="PTHR38340">
    <property type="entry name" value="S-LAYER PROTEIN"/>
    <property type="match status" value="1"/>
</dbReference>
<dbReference type="EMBL" id="CADCTL010000079">
    <property type="protein sequence ID" value="CAA9229809.1"/>
    <property type="molecule type" value="Genomic_DNA"/>
</dbReference>
<evidence type="ECO:0000313" key="3">
    <source>
        <dbReference type="EMBL" id="CAA9229809.1"/>
    </source>
</evidence>
<protein>
    <submittedName>
        <fullName evidence="3">Alkaline phosphatase</fullName>
        <ecNumber evidence="3">3.1.3.1</ecNumber>
    </submittedName>
</protein>
<keyword evidence="3" id="KW-0378">Hydrolase</keyword>
<sequence>MAYLTGTRDDDRVQGTREADVVFSFGGDDIISTYGQPEGGGRFAAYRAQIADRADFVFAGDGDDRIDAGGGADTVYGGDGDDTITGGAGADALSGGSGDDVFVFGWLGGSSPEQDSRSGRAARDVILDFESGGDILDLSGYENGSAPGAVWIGTDRPDNIQELQVGYRFEGGRTIVQFYAPVGENSGRSSRPTGEIELLGFHQLTEGDFIL</sequence>
<keyword evidence="2" id="KW-0964">Secreted</keyword>
<dbReference type="Gene3D" id="2.150.10.10">
    <property type="entry name" value="Serralysin-like metalloprotease, C-terminal"/>
    <property type="match status" value="1"/>
</dbReference>
<dbReference type="InterPro" id="IPR011049">
    <property type="entry name" value="Serralysin-like_metalloprot_C"/>
</dbReference>
<gene>
    <name evidence="3" type="ORF">AVDCRST_MAG04-1065</name>
</gene>
<dbReference type="GO" id="GO:0005509">
    <property type="term" value="F:calcium ion binding"/>
    <property type="evidence" value="ECO:0007669"/>
    <property type="project" value="InterPro"/>
</dbReference>
<dbReference type="InterPro" id="IPR050557">
    <property type="entry name" value="RTX_toxin/Mannuronan_C5-epim"/>
</dbReference>
<dbReference type="InterPro" id="IPR018511">
    <property type="entry name" value="Hemolysin-typ_Ca-bd_CS"/>
</dbReference>
<dbReference type="EC" id="3.1.3.1" evidence="3"/>
<dbReference type="InterPro" id="IPR001343">
    <property type="entry name" value="Hemolysn_Ca-bd"/>
</dbReference>
<dbReference type="GO" id="GO:0005615">
    <property type="term" value="C:extracellular space"/>
    <property type="evidence" value="ECO:0007669"/>
    <property type="project" value="InterPro"/>
</dbReference>
<evidence type="ECO:0000256" key="2">
    <source>
        <dbReference type="ARBA" id="ARBA00022525"/>
    </source>
</evidence>
<dbReference type="PRINTS" id="PR00313">
    <property type="entry name" value="CABNDNGRPT"/>
</dbReference>
<comment type="subcellular location">
    <subcellularLocation>
        <location evidence="1">Secreted</location>
    </subcellularLocation>
</comment>
<dbReference type="PANTHER" id="PTHR38340:SF1">
    <property type="entry name" value="S-LAYER PROTEIN"/>
    <property type="match status" value="1"/>
</dbReference>
<organism evidence="3">
    <name type="scientific">uncultured Acetobacteraceae bacterium</name>
    <dbReference type="NCBI Taxonomy" id="169975"/>
    <lineage>
        <taxon>Bacteria</taxon>
        <taxon>Pseudomonadati</taxon>
        <taxon>Pseudomonadota</taxon>
        <taxon>Alphaproteobacteria</taxon>
        <taxon>Acetobacterales</taxon>
        <taxon>Acetobacteraceae</taxon>
        <taxon>environmental samples</taxon>
    </lineage>
</organism>